<feature type="compositionally biased region" description="Polar residues" evidence="1">
    <location>
        <begin position="185"/>
        <end position="200"/>
    </location>
</feature>
<dbReference type="OrthoDB" id="8447576at2759"/>
<feature type="compositionally biased region" description="Polar residues" evidence="1">
    <location>
        <begin position="648"/>
        <end position="659"/>
    </location>
</feature>
<feature type="compositionally biased region" description="Polar residues" evidence="1">
    <location>
        <begin position="1075"/>
        <end position="1085"/>
    </location>
</feature>
<comment type="caution">
    <text evidence="2">The sequence shown here is derived from an EMBL/GenBank/DDBJ whole genome shotgun (WGS) entry which is preliminary data.</text>
</comment>
<gene>
    <name evidence="2" type="ORF">JZ751_027110</name>
</gene>
<feature type="compositionally biased region" description="Polar residues" evidence="1">
    <location>
        <begin position="489"/>
        <end position="522"/>
    </location>
</feature>
<feature type="compositionally biased region" description="Basic and acidic residues" evidence="1">
    <location>
        <begin position="1223"/>
        <end position="1232"/>
    </location>
</feature>
<protein>
    <recommendedName>
        <fullName evidence="4">Glutamine and serine rich 1</fullName>
    </recommendedName>
</protein>
<feature type="compositionally biased region" description="Polar residues" evidence="1">
    <location>
        <begin position="1243"/>
        <end position="1255"/>
    </location>
</feature>
<feature type="region of interest" description="Disordered" evidence="1">
    <location>
        <begin position="1039"/>
        <end position="1091"/>
    </location>
</feature>
<evidence type="ECO:0008006" key="4">
    <source>
        <dbReference type="Google" id="ProtNLM"/>
    </source>
</evidence>
<dbReference type="Proteomes" id="UP000824540">
    <property type="component" value="Unassembled WGS sequence"/>
</dbReference>
<feature type="region of interest" description="Disordered" evidence="1">
    <location>
        <begin position="180"/>
        <end position="200"/>
    </location>
</feature>
<feature type="region of interest" description="Disordered" evidence="1">
    <location>
        <begin position="464"/>
        <end position="547"/>
    </location>
</feature>
<feature type="compositionally biased region" description="Low complexity" evidence="1">
    <location>
        <begin position="72"/>
        <end position="90"/>
    </location>
</feature>
<feature type="compositionally biased region" description="Polar residues" evidence="1">
    <location>
        <begin position="230"/>
        <end position="255"/>
    </location>
</feature>
<feature type="region of interest" description="Disordered" evidence="1">
    <location>
        <begin position="1"/>
        <end position="37"/>
    </location>
</feature>
<proteinExistence type="predicted"/>
<evidence type="ECO:0000313" key="3">
    <source>
        <dbReference type="Proteomes" id="UP000824540"/>
    </source>
</evidence>
<feature type="compositionally biased region" description="Polar residues" evidence="1">
    <location>
        <begin position="464"/>
        <end position="475"/>
    </location>
</feature>
<feature type="region of interest" description="Disordered" evidence="1">
    <location>
        <begin position="642"/>
        <end position="691"/>
    </location>
</feature>
<feature type="compositionally biased region" description="Polar residues" evidence="1">
    <location>
        <begin position="296"/>
        <end position="310"/>
    </location>
</feature>
<organism evidence="2 3">
    <name type="scientific">Albula glossodonta</name>
    <name type="common">roundjaw bonefish</name>
    <dbReference type="NCBI Taxonomy" id="121402"/>
    <lineage>
        <taxon>Eukaryota</taxon>
        <taxon>Metazoa</taxon>
        <taxon>Chordata</taxon>
        <taxon>Craniata</taxon>
        <taxon>Vertebrata</taxon>
        <taxon>Euteleostomi</taxon>
        <taxon>Actinopterygii</taxon>
        <taxon>Neopterygii</taxon>
        <taxon>Teleostei</taxon>
        <taxon>Albuliformes</taxon>
        <taxon>Albulidae</taxon>
        <taxon>Albula</taxon>
    </lineage>
</organism>
<feature type="compositionally biased region" description="Polar residues" evidence="1">
    <location>
        <begin position="264"/>
        <end position="283"/>
    </location>
</feature>
<feature type="region of interest" description="Disordered" evidence="1">
    <location>
        <begin position="1219"/>
        <end position="1264"/>
    </location>
</feature>
<dbReference type="InterPro" id="IPR052466">
    <property type="entry name" value="DNA_MethProtect_Complex"/>
</dbReference>
<feature type="compositionally biased region" description="Polar residues" evidence="1">
    <location>
        <begin position="427"/>
        <end position="451"/>
    </location>
</feature>
<feature type="compositionally biased region" description="Polar residues" evidence="1">
    <location>
        <begin position="8"/>
        <end position="37"/>
    </location>
</feature>
<accession>A0A8T2NKM9</accession>
<feature type="compositionally biased region" description="Low complexity" evidence="1">
    <location>
        <begin position="415"/>
        <end position="426"/>
    </location>
</feature>
<keyword evidence="3" id="KW-1185">Reference proteome</keyword>
<name>A0A8T2NKM9_9TELE</name>
<dbReference type="PANTHER" id="PTHR14709:SF2">
    <property type="entry name" value="GLUTAMINE AND SERINE-RICH PROTEIN 1"/>
    <property type="match status" value="1"/>
</dbReference>
<sequence length="1436" mass="156913">MNFLSAIESRTQQAGPATTSLLPQFKTPSWQTGMNSSGSTELFVTGALPSSGTFSTYQHPNAFPARTLASTPSLQDTTLSTSSSNSQSDDPPLHIKSTQATVPSALAFDRLGGTVLTTSLPPQSSTYRSAQESAPHLLQPQFSLLPSVLGGSQQAPLPYSTSVFSGSIERALQRECSVIKHHQRPSNSQSVQGQLPGSTQHSLQVYLPSGSEVPFQDALRQPAVPCSPIGDTTQVSNGGSQQKTSQSTLEQTQAYPPSIPSPGFSYQSGMKTNDCSTKNSEQPSKSHDASPDLRPQSYSPAQKQSSVIASQPQAYTSAQLPSLMSVSYSQNFVTSQALPNSITHSQLYSPSQSEKLPPLYKTLTSITGQSGNIALVKQLPIYSSSQQQQEQQQCLPLISHSEEYKVPVQSVCPSQSYSSSHSQGQPTVSCSTQSQGLASVSPSQSYASGQSLTLPSQSLTISSTHVQNLPQSSPDQDYAIIHPSPGGKTENTLSPQPQKYLPSVQSPPFSTASHSQALQNDRSSTDLKPSCGKRKSNAFSASKQGNGEFPVQDLQVLQQQTSLDHSAQALENNELGMQNNIVNVVSKIDERYNSQSVIRSNSRPEDQIVGLTLPETKKDEGINSLTHDGHDMTIADSLVTPDVKKSSPLEQSSHVTVSTEELKQHSLMQKVPESQPQSQQSHVTASQQLAHSRTAQQAQYLRLPSGQILLDPSRDLQMILLQQSLLQPGLELSKIPGSAQTQQAPVQYLQMDDQVISTNCGQSQQQTTQNSEVLKMDVMDTSTSLQQHISSKDNFSQASQHDVKHHFTLNSICFPDSILLADERNILSNVDDILAATAAACGVTPQDLVKATSSEGDIPLLASTTDSKGHLLLDTRHISSNFPSQHSTIGNTQIMTLNGSHLTMDVHQVSKGAVLHHQALELPNLHMQPSLINSGEKALRLLQENSSTSQRLEGDHEERTVEQNMNHNDGTIFNSTRINSGDKSITCGNGFHLAREECNTIGLTDKTKLSNCQNKLQYSGLKTIKMEDTIMEIPTNCFPKKKAKSKGSTRLGGEDENGSAKSVKRGQGKRHNTRGTDANSSSTSDGCYEGYHQQERMRLKIREVEERQPEVRTGFIGSFLDFLKSGPKQQFSSPPIRLPNRSRKSSASSKRALCPLYSKSQLPMTPLMLPGTDGVSPSKRLDEEFKKNLETLPSFSSDEEECVGKNQDLQKSITSALSVLDDPSEKKNKMDLPQKNLPDATVKQEQSPSMLSSVLKTHDPPPPANAELHTQMLLKDVPPDQLALQLTSVAIEGLTDEDLSDSGGEGMYRERDEFVVKNEDIECLKMTLKAGWEPPAIWKVQKALLQKFVPELRNGTRVFSATNSYLGYFGDAKTMYRRVYVKFIDTVNKREYVRVCNRKPRCKPMHSMRLSIPNPKRSKIRNVLSANMSLQGKFHT</sequence>
<feature type="region of interest" description="Disordered" evidence="1">
    <location>
        <begin position="72"/>
        <end position="93"/>
    </location>
</feature>
<evidence type="ECO:0000256" key="1">
    <source>
        <dbReference type="SAM" id="MobiDB-lite"/>
    </source>
</evidence>
<reference evidence="2" key="1">
    <citation type="thesis" date="2021" institute="BYU ScholarsArchive" country="Provo, UT, USA">
        <title>Applications of and Algorithms for Genome Assembly and Genomic Analyses with an Emphasis on Marine Teleosts.</title>
        <authorList>
            <person name="Pickett B.D."/>
        </authorList>
    </citation>
    <scope>NUCLEOTIDE SEQUENCE</scope>
    <source>
        <strain evidence="2">HI-2016</strain>
    </source>
</reference>
<feature type="compositionally biased region" description="Basic residues" evidence="1">
    <location>
        <begin position="1062"/>
        <end position="1073"/>
    </location>
</feature>
<dbReference type="EMBL" id="JAFBMS010000073">
    <property type="protein sequence ID" value="KAG9338138.1"/>
    <property type="molecule type" value="Genomic_DNA"/>
</dbReference>
<feature type="compositionally biased region" description="Polar residues" evidence="1">
    <location>
        <begin position="672"/>
        <end position="691"/>
    </location>
</feature>
<feature type="region of interest" description="Disordered" evidence="1">
    <location>
        <begin position="222"/>
        <end position="310"/>
    </location>
</feature>
<feature type="region of interest" description="Disordered" evidence="1">
    <location>
        <begin position="415"/>
        <end position="451"/>
    </location>
</feature>
<dbReference type="PANTHER" id="PTHR14709">
    <property type="entry name" value="GLUTAMINE AND SERINE-RICH PROTEIN 1-RELATED"/>
    <property type="match status" value="1"/>
</dbReference>
<evidence type="ECO:0000313" key="2">
    <source>
        <dbReference type="EMBL" id="KAG9338138.1"/>
    </source>
</evidence>
<feature type="region of interest" description="Disordered" evidence="1">
    <location>
        <begin position="1126"/>
        <end position="1151"/>
    </location>
</feature>